<keyword evidence="6" id="KW-1185">Reference proteome</keyword>
<dbReference type="EMBL" id="RFFJ01000150">
    <property type="protein sequence ID" value="RMI36245.1"/>
    <property type="molecule type" value="Genomic_DNA"/>
</dbReference>
<feature type="region of interest" description="Disordered" evidence="3">
    <location>
        <begin position="519"/>
        <end position="538"/>
    </location>
</feature>
<accession>A0A3M2LJQ7</accession>
<keyword evidence="2" id="KW-0597">Phosphoprotein</keyword>
<dbReference type="InterPro" id="IPR042099">
    <property type="entry name" value="ANL_N_sf"/>
</dbReference>
<dbReference type="InterPro" id="IPR009081">
    <property type="entry name" value="PP-bd_ACP"/>
</dbReference>
<dbReference type="Gene3D" id="1.10.1200.10">
    <property type="entry name" value="ACP-like"/>
    <property type="match status" value="1"/>
</dbReference>
<evidence type="ECO:0000313" key="6">
    <source>
        <dbReference type="Proteomes" id="UP000278673"/>
    </source>
</evidence>
<dbReference type="Pfam" id="PF00501">
    <property type="entry name" value="AMP-binding"/>
    <property type="match status" value="1"/>
</dbReference>
<dbReference type="InterPro" id="IPR025110">
    <property type="entry name" value="AMP-bd_C"/>
</dbReference>
<dbReference type="GO" id="GO:0017000">
    <property type="term" value="P:antibiotic biosynthetic process"/>
    <property type="evidence" value="ECO:0007669"/>
    <property type="project" value="UniProtKB-ARBA"/>
</dbReference>
<dbReference type="InterPro" id="IPR006162">
    <property type="entry name" value="Ppantetheine_attach_site"/>
</dbReference>
<dbReference type="InterPro" id="IPR020845">
    <property type="entry name" value="AMP-binding_CS"/>
</dbReference>
<dbReference type="RefSeq" id="WP_122185649.1">
    <property type="nucleotide sequence ID" value="NZ_RFFJ01000150.1"/>
</dbReference>
<evidence type="ECO:0000256" key="2">
    <source>
        <dbReference type="ARBA" id="ARBA00022553"/>
    </source>
</evidence>
<comment type="caution">
    <text evidence="5">The sequence shown here is derived from an EMBL/GenBank/DDBJ whole genome shotgun (WGS) entry which is preliminary data.</text>
</comment>
<dbReference type="PANTHER" id="PTHR45527:SF1">
    <property type="entry name" value="FATTY ACID SYNTHASE"/>
    <property type="match status" value="1"/>
</dbReference>
<dbReference type="SUPFAM" id="SSF56801">
    <property type="entry name" value="Acetyl-CoA synthetase-like"/>
    <property type="match status" value="1"/>
</dbReference>
<dbReference type="GO" id="GO:0031177">
    <property type="term" value="F:phosphopantetheine binding"/>
    <property type="evidence" value="ECO:0007669"/>
    <property type="project" value="InterPro"/>
</dbReference>
<dbReference type="SMART" id="SM00823">
    <property type="entry name" value="PKS_PP"/>
    <property type="match status" value="1"/>
</dbReference>
<dbReference type="PROSITE" id="PS00455">
    <property type="entry name" value="AMP_BINDING"/>
    <property type="match status" value="1"/>
</dbReference>
<dbReference type="Gene3D" id="3.40.50.12780">
    <property type="entry name" value="N-terminal domain of ligase-like"/>
    <property type="match status" value="1"/>
</dbReference>
<dbReference type="PROSITE" id="PS00012">
    <property type="entry name" value="PHOSPHOPANTETHEINE"/>
    <property type="match status" value="1"/>
</dbReference>
<protein>
    <recommendedName>
        <fullName evidence="4">Carrier domain-containing protein</fullName>
    </recommendedName>
</protein>
<evidence type="ECO:0000313" key="5">
    <source>
        <dbReference type="EMBL" id="RMI36245.1"/>
    </source>
</evidence>
<dbReference type="SUPFAM" id="SSF47336">
    <property type="entry name" value="ACP-like"/>
    <property type="match status" value="1"/>
</dbReference>
<sequence>MPTETPTETAAEPCAGPGPVAHRLAEVAARTPTAPAVHTRGAVWTHAQLDRAAALLAGRLRAVGVRGGDAVAVLLPKGGELVAAYLAVWRTGGHALLLDPTWPGARLDAALRAAGRPAAVLTADDVPFDVPRVRVAAGSLDRAGPGAAPVAGPGPVPHDDALAYVVFTSGSTGAPKPVGVTHGSVAHSTWTHRAAHRITPRDRSAWLAPAGASSQVGEVWPYLATGASVVVPPEGTTASAQATRRWLLDEAVTTAYVSMPLAERLLALPWPAAGVALRLVTVGSDAVRRWADPALPFEVAVSLGSAEANGISSGLVPWADRVTSRTASPRLRAERPPVGRPWPGVAGRVTTPELAEAPPGAVGELTVSGPEIALGYLSEPGRTAVAFVPDPRAERPGGRTYRTGDLCSLAPDGLLRHHGRVDRQTKIRGHRVDPAGVEAVLLTCPGVVDAVVVPEPGPGGHARLAAHLVCAAGLRRGDVRSALSAALPSHAVPTVWYRMSELPRTATGKVDRAALAGAAGAEPLPGGDAPATPPEAHRPDPVLTAVLGAWRETLGRPDCPADGDFFDLGGDSLTAADLAEAIGGDLGLRVRLRDIYTRPTPRLLSSHLAARIGGAATGEGP</sequence>
<feature type="compositionally biased region" description="Low complexity" evidence="3">
    <location>
        <begin position="519"/>
        <end position="530"/>
    </location>
</feature>
<dbReference type="Gene3D" id="3.30.300.30">
    <property type="match status" value="1"/>
</dbReference>
<evidence type="ECO:0000256" key="3">
    <source>
        <dbReference type="SAM" id="MobiDB-lite"/>
    </source>
</evidence>
<dbReference type="InterPro" id="IPR020806">
    <property type="entry name" value="PKS_PP-bd"/>
</dbReference>
<dbReference type="GO" id="GO:0005737">
    <property type="term" value="C:cytoplasm"/>
    <property type="evidence" value="ECO:0007669"/>
    <property type="project" value="TreeGrafter"/>
</dbReference>
<dbReference type="Pfam" id="PF13193">
    <property type="entry name" value="AMP-binding_C"/>
    <property type="match status" value="1"/>
</dbReference>
<dbReference type="InterPro" id="IPR036736">
    <property type="entry name" value="ACP-like_sf"/>
</dbReference>
<reference evidence="5 6" key="1">
    <citation type="submission" date="2018-10" db="EMBL/GenBank/DDBJ databases">
        <title>Isolation, diversity and antifungal activity of actinobacteria from wheat.</title>
        <authorList>
            <person name="Han C."/>
        </authorList>
    </citation>
    <scope>NUCLEOTIDE SEQUENCE [LARGE SCALE GENOMIC DNA]</scope>
    <source>
        <strain evidence="5 6">NEAU-YY642</strain>
    </source>
</reference>
<evidence type="ECO:0000256" key="1">
    <source>
        <dbReference type="ARBA" id="ARBA00022450"/>
    </source>
</evidence>
<gene>
    <name evidence="5" type="ORF">EBN88_22050</name>
</gene>
<name>A0A3M2LJQ7_9ACTN</name>
<dbReference type="GO" id="GO:0043041">
    <property type="term" value="P:amino acid activation for nonribosomal peptide biosynthetic process"/>
    <property type="evidence" value="ECO:0007669"/>
    <property type="project" value="TreeGrafter"/>
</dbReference>
<dbReference type="Proteomes" id="UP000278673">
    <property type="component" value="Unassembled WGS sequence"/>
</dbReference>
<keyword evidence="1" id="KW-0596">Phosphopantetheine</keyword>
<dbReference type="InterPro" id="IPR045851">
    <property type="entry name" value="AMP-bd_C_sf"/>
</dbReference>
<dbReference type="PROSITE" id="PS50075">
    <property type="entry name" value="CARRIER"/>
    <property type="match status" value="1"/>
</dbReference>
<proteinExistence type="predicted"/>
<dbReference type="InterPro" id="IPR000873">
    <property type="entry name" value="AMP-dep_synth/lig_dom"/>
</dbReference>
<dbReference type="AlphaFoldDB" id="A0A3M2LJQ7"/>
<feature type="domain" description="Carrier" evidence="4">
    <location>
        <begin position="537"/>
        <end position="612"/>
    </location>
</feature>
<evidence type="ECO:0000259" key="4">
    <source>
        <dbReference type="PROSITE" id="PS50075"/>
    </source>
</evidence>
<organism evidence="5 6">
    <name type="scientific">Streptomyces triticirhizae</name>
    <dbReference type="NCBI Taxonomy" id="2483353"/>
    <lineage>
        <taxon>Bacteria</taxon>
        <taxon>Bacillati</taxon>
        <taxon>Actinomycetota</taxon>
        <taxon>Actinomycetes</taxon>
        <taxon>Kitasatosporales</taxon>
        <taxon>Streptomycetaceae</taxon>
        <taxon>Streptomyces</taxon>
    </lineage>
</organism>
<dbReference type="PANTHER" id="PTHR45527">
    <property type="entry name" value="NONRIBOSOMAL PEPTIDE SYNTHETASE"/>
    <property type="match status" value="1"/>
</dbReference>
<dbReference type="GO" id="GO:0044550">
    <property type="term" value="P:secondary metabolite biosynthetic process"/>
    <property type="evidence" value="ECO:0007669"/>
    <property type="project" value="TreeGrafter"/>
</dbReference>
<dbReference type="Pfam" id="PF00550">
    <property type="entry name" value="PP-binding"/>
    <property type="match status" value="1"/>
</dbReference>